<dbReference type="PROSITE" id="PS50020">
    <property type="entry name" value="WW_DOMAIN_2"/>
    <property type="match status" value="1"/>
</dbReference>
<dbReference type="Proteomes" id="UP000677054">
    <property type="component" value="Unassembled WGS sequence"/>
</dbReference>
<feature type="domain" description="WW" evidence="2">
    <location>
        <begin position="71"/>
        <end position="99"/>
    </location>
</feature>
<feature type="region of interest" description="Disordered" evidence="1">
    <location>
        <begin position="120"/>
        <end position="162"/>
    </location>
</feature>
<proteinExistence type="predicted"/>
<feature type="compositionally biased region" description="Basic and acidic residues" evidence="1">
    <location>
        <begin position="415"/>
        <end position="424"/>
    </location>
</feature>
<feature type="compositionally biased region" description="Basic and acidic residues" evidence="1">
    <location>
        <begin position="904"/>
        <end position="914"/>
    </location>
</feature>
<feature type="region of interest" description="Disordered" evidence="1">
    <location>
        <begin position="673"/>
        <end position="846"/>
    </location>
</feature>
<feature type="region of interest" description="Disordered" evidence="1">
    <location>
        <begin position="14"/>
        <end position="60"/>
    </location>
</feature>
<feature type="compositionally biased region" description="Polar residues" evidence="1">
    <location>
        <begin position="305"/>
        <end position="318"/>
    </location>
</feature>
<organism evidence="3">
    <name type="scientific">Darwinula stevensoni</name>
    <dbReference type="NCBI Taxonomy" id="69355"/>
    <lineage>
        <taxon>Eukaryota</taxon>
        <taxon>Metazoa</taxon>
        <taxon>Ecdysozoa</taxon>
        <taxon>Arthropoda</taxon>
        <taxon>Crustacea</taxon>
        <taxon>Oligostraca</taxon>
        <taxon>Ostracoda</taxon>
        <taxon>Podocopa</taxon>
        <taxon>Podocopida</taxon>
        <taxon>Darwinulocopina</taxon>
        <taxon>Darwinuloidea</taxon>
        <taxon>Darwinulidae</taxon>
        <taxon>Darwinula</taxon>
    </lineage>
</organism>
<dbReference type="Gene3D" id="2.20.70.10">
    <property type="match status" value="1"/>
</dbReference>
<feature type="compositionally biased region" description="Pro residues" evidence="1">
    <location>
        <begin position="713"/>
        <end position="742"/>
    </location>
</feature>
<name>A0A7R8X3G2_9CRUS</name>
<feature type="compositionally biased region" description="Polar residues" evidence="1">
    <location>
        <begin position="121"/>
        <end position="161"/>
    </location>
</feature>
<feature type="compositionally biased region" description="Polar residues" evidence="1">
    <location>
        <begin position="759"/>
        <end position="770"/>
    </location>
</feature>
<dbReference type="Pfam" id="PF00397">
    <property type="entry name" value="WW"/>
    <property type="match status" value="1"/>
</dbReference>
<evidence type="ECO:0000259" key="2">
    <source>
        <dbReference type="PROSITE" id="PS50020"/>
    </source>
</evidence>
<dbReference type="SMART" id="SM00456">
    <property type="entry name" value="WW"/>
    <property type="match status" value="2"/>
</dbReference>
<feature type="region of interest" description="Disordered" evidence="1">
    <location>
        <begin position="904"/>
        <end position="978"/>
    </location>
</feature>
<accession>A0A7R8X3G2</accession>
<feature type="compositionally biased region" description="Polar residues" evidence="1">
    <location>
        <begin position="40"/>
        <end position="60"/>
    </location>
</feature>
<dbReference type="EMBL" id="LR899882">
    <property type="protein sequence ID" value="CAD7243085.1"/>
    <property type="molecule type" value="Genomic_DNA"/>
</dbReference>
<feature type="region of interest" description="Disordered" evidence="1">
    <location>
        <begin position="562"/>
        <end position="582"/>
    </location>
</feature>
<feature type="compositionally biased region" description="Acidic residues" evidence="1">
    <location>
        <begin position="818"/>
        <end position="830"/>
    </location>
</feature>
<gene>
    <name evidence="3" type="ORF">DSTB1V02_LOCUS3020</name>
</gene>
<feature type="compositionally biased region" description="Polar residues" evidence="1">
    <location>
        <begin position="690"/>
        <end position="701"/>
    </location>
</feature>
<protein>
    <recommendedName>
        <fullName evidence="2">WW domain-containing protein</fullName>
    </recommendedName>
</protein>
<feature type="compositionally biased region" description="Polar residues" evidence="1">
    <location>
        <begin position="224"/>
        <end position="239"/>
    </location>
</feature>
<dbReference type="AlphaFoldDB" id="A0A7R8X3G2"/>
<dbReference type="OrthoDB" id="8300721at2759"/>
<dbReference type="InterPro" id="IPR001202">
    <property type="entry name" value="WW_dom"/>
</dbReference>
<dbReference type="EMBL" id="CAJPEV010000365">
    <property type="protein sequence ID" value="CAG0884493.1"/>
    <property type="molecule type" value="Genomic_DNA"/>
</dbReference>
<evidence type="ECO:0000313" key="3">
    <source>
        <dbReference type="EMBL" id="CAD7243085.1"/>
    </source>
</evidence>
<dbReference type="SUPFAM" id="SSF51045">
    <property type="entry name" value="WW domain"/>
    <property type="match status" value="1"/>
</dbReference>
<feature type="compositionally biased region" description="Polar residues" evidence="1">
    <location>
        <begin position="444"/>
        <end position="461"/>
    </location>
</feature>
<evidence type="ECO:0000313" key="4">
    <source>
        <dbReference type="Proteomes" id="UP000677054"/>
    </source>
</evidence>
<reference evidence="3" key="1">
    <citation type="submission" date="2020-11" db="EMBL/GenBank/DDBJ databases">
        <authorList>
            <person name="Tran Van P."/>
        </authorList>
    </citation>
    <scope>NUCLEOTIDE SEQUENCE</scope>
</reference>
<feature type="region of interest" description="Disordered" evidence="1">
    <location>
        <begin position="193"/>
        <end position="461"/>
    </location>
</feature>
<dbReference type="CDD" id="cd00201">
    <property type="entry name" value="WW"/>
    <property type="match status" value="1"/>
</dbReference>
<feature type="compositionally biased region" description="Basic and acidic residues" evidence="1">
    <location>
        <begin position="673"/>
        <end position="687"/>
    </location>
</feature>
<feature type="compositionally biased region" description="Pro residues" evidence="1">
    <location>
        <begin position="774"/>
        <end position="794"/>
    </location>
</feature>
<dbReference type="InterPro" id="IPR036020">
    <property type="entry name" value="WW_dom_sf"/>
</dbReference>
<evidence type="ECO:0000256" key="1">
    <source>
        <dbReference type="SAM" id="MobiDB-lite"/>
    </source>
</evidence>
<feature type="compositionally biased region" description="Polar residues" evidence="1">
    <location>
        <begin position="329"/>
        <end position="344"/>
    </location>
</feature>
<keyword evidence="4" id="KW-1185">Reference proteome</keyword>
<sequence length="1002" mass="109922">MSKRTKGALVGLVAEYNSDSDDEDTQSFPSQSSKIDDTVSRTPSQNSHQDGYSVQGNSYVDSTNSHQQFAWQECYDDSTGYPYYWNYQTNEVTWDPPQESLLYQKESTITQNCDFTAERSVASTQQHSQAVTSSAPGPSTTRPSISMLPSHSNHPVSSGTTKMKKEMTEEFLETSGTSKADMENEGKIELITSYGPVSSSDDSEGETTADEVAQKLGPRKRKQTSLMISRSASPDSTDIPTYGPQLPPDHSKQAIPPKKKKKTAPPDSESSRNPIFTASLFVGPVLPGMENTMSTPAVTSEEAESSTGAKLQGNSSKLCQKKSTKWRSPDSSESFAYGQASGSNGILPDSRQSEEPTCDNEPSGKVGEGVPDDINDIIAEIEKETPPDYEPETCVPLPSKCMPEETSLSVLLPPKVEDKEEENKPSVLQDDQISDSKKASSSSNPWEKQSITVKNNLPDSTTSIRNQVFEITADAFGKKVGAVSSKYTQDGSLHRGFGYSPEREWKDGQSELKKQEESVFSKISFIKGETLVQIKEEMPISTTSTPSTSPFTASEPTKLVTKCHTQDAGTSPSDSPPPELLPPELKKSYEDLCARLLALNSDFKEASEASFLFAQIQALGKAWEERALLNIYFAKWIEETLARMPFLEQEILPPNWSCQWIRTDKIYCYTHKESRRSQKEPPRDNGIRKSPTSNNEISNDASTTTSTSSWMPQLPPPPPLPEALPPPLPPLPPLPPPPPPPTISSHSPYEPPPPGEVLSPSSTTASSDQTFHLPPVPPPPRISATQPPVPPESPPRLSNSKSSHPDSTEKTSPSPNGDEMDLDTDDETAEESGPSSTAEIPSKDDITYYSTASAYDMTHMSYYYSQAFVMPQYAASATHTIARPPEKKDQLSVELSSFYSDLADLKSEEYDKSDSNATGEKPTEEDSAALRQSKPEQSEVPSTSAFACESELPNHSNSEQETLLPVKEKKLRKPKMSSSLTFKKKNVSSLVAKWQQVQQAYK</sequence>